<dbReference type="InterPro" id="IPR013087">
    <property type="entry name" value="Znf_C2H2_type"/>
</dbReference>
<keyword evidence="1" id="KW-0863">Zinc-finger</keyword>
<evidence type="ECO:0000256" key="2">
    <source>
        <dbReference type="SAM" id="MobiDB-lite"/>
    </source>
</evidence>
<keyword evidence="1" id="KW-0479">Metal-binding</keyword>
<reference evidence="4 5" key="1">
    <citation type="journal article" date="2020" name="Phytopathology">
        <title>Genome Sequence Resources of Colletotrichum truncatum, C. plurivorum, C. musicola, and C. sojae: Four Species Pathogenic to Soybean (Glycine max).</title>
        <authorList>
            <person name="Rogerio F."/>
            <person name="Boufleur T.R."/>
            <person name="Ciampi-Guillardi M."/>
            <person name="Sukno S.A."/>
            <person name="Thon M.R."/>
            <person name="Massola Junior N.S."/>
            <person name="Baroncelli R."/>
        </authorList>
    </citation>
    <scope>NUCLEOTIDE SEQUENCE [LARGE SCALE GENOMIC DNA]</scope>
    <source>
        <strain evidence="4 5">LFN0009</strain>
    </source>
</reference>
<feature type="region of interest" description="Disordered" evidence="2">
    <location>
        <begin position="116"/>
        <end position="159"/>
    </location>
</feature>
<name>A0A8H6MJI2_9PEZI</name>
<feature type="region of interest" description="Disordered" evidence="2">
    <location>
        <begin position="757"/>
        <end position="802"/>
    </location>
</feature>
<dbReference type="PROSITE" id="PS00028">
    <property type="entry name" value="ZINC_FINGER_C2H2_1"/>
    <property type="match status" value="1"/>
</dbReference>
<proteinExistence type="predicted"/>
<accession>A0A8H6MJI2</accession>
<keyword evidence="5" id="KW-1185">Reference proteome</keyword>
<dbReference type="Proteomes" id="UP000652219">
    <property type="component" value="Unassembled WGS sequence"/>
</dbReference>
<feature type="region of interest" description="Disordered" evidence="2">
    <location>
        <begin position="1"/>
        <end position="45"/>
    </location>
</feature>
<protein>
    <submittedName>
        <fullName evidence="4">DNA polymerase epsilon subunit 1</fullName>
    </submittedName>
</protein>
<evidence type="ECO:0000313" key="4">
    <source>
        <dbReference type="EMBL" id="KAF6791724.1"/>
    </source>
</evidence>
<dbReference type="AlphaFoldDB" id="A0A8H6MJI2"/>
<dbReference type="EMBL" id="WIGN01000469">
    <property type="protein sequence ID" value="KAF6791724.1"/>
    <property type="molecule type" value="Genomic_DNA"/>
</dbReference>
<feature type="domain" description="C2H2-type" evidence="3">
    <location>
        <begin position="164"/>
        <end position="189"/>
    </location>
</feature>
<dbReference type="SMART" id="SM00355">
    <property type="entry name" value="ZnF_C2H2"/>
    <property type="match status" value="3"/>
</dbReference>
<feature type="region of interest" description="Disordered" evidence="2">
    <location>
        <begin position="848"/>
        <end position="871"/>
    </location>
</feature>
<dbReference type="GO" id="GO:0008270">
    <property type="term" value="F:zinc ion binding"/>
    <property type="evidence" value="ECO:0007669"/>
    <property type="project" value="UniProtKB-KW"/>
</dbReference>
<feature type="compositionally biased region" description="Basic and acidic residues" evidence="2">
    <location>
        <begin position="757"/>
        <end position="771"/>
    </location>
</feature>
<dbReference type="PROSITE" id="PS50157">
    <property type="entry name" value="ZINC_FINGER_C2H2_2"/>
    <property type="match status" value="1"/>
</dbReference>
<organism evidence="4 5">
    <name type="scientific">Colletotrichum sojae</name>
    <dbReference type="NCBI Taxonomy" id="2175907"/>
    <lineage>
        <taxon>Eukaryota</taxon>
        <taxon>Fungi</taxon>
        <taxon>Dikarya</taxon>
        <taxon>Ascomycota</taxon>
        <taxon>Pezizomycotina</taxon>
        <taxon>Sordariomycetes</taxon>
        <taxon>Hypocreomycetidae</taxon>
        <taxon>Glomerellales</taxon>
        <taxon>Glomerellaceae</taxon>
        <taxon>Colletotrichum</taxon>
        <taxon>Colletotrichum orchidearum species complex</taxon>
    </lineage>
</organism>
<comment type="caution">
    <text evidence="4">The sequence shown here is derived from an EMBL/GenBank/DDBJ whole genome shotgun (WGS) entry which is preliminary data.</text>
</comment>
<evidence type="ECO:0000256" key="1">
    <source>
        <dbReference type="PROSITE-ProRule" id="PRU00042"/>
    </source>
</evidence>
<keyword evidence="1" id="KW-0862">Zinc</keyword>
<feature type="region of interest" description="Disordered" evidence="2">
    <location>
        <begin position="313"/>
        <end position="336"/>
    </location>
</feature>
<feature type="compositionally biased region" description="Low complexity" evidence="2">
    <location>
        <begin position="116"/>
        <end position="130"/>
    </location>
</feature>
<sequence length="871" mass="95256">MSQSRRPPLDERPSKMHKRNHQGPLFATRPALQGPDPFASLPSWPPADGPFFDPFHYGPAIYGENGWPQAQGLGPMDPNYSKRLPLDFDEVYGQPPAAQAPTPALSTVSSVTYSSASVSQPSSAGSGYSPTQTDMPYEWPVPSSRKRSRGPSPTQKVERAQSRFVCLGPHCDEAFDREADLQLHLETLHKHKCNWAGCEQPGFESKGDLTWHVQLEHLLVCPAPGCTESSFQSKRILESHVRCAHPNAGEGKAAAVDTVQKPMAPAMASSGSSQGSAVVQKDTTEDRAIKQVLSVAFSKKKCREQLRAVVEKKYRRQHGQTPRTADDSPSDFSRAQGSRLVEGTSFPVAWEHGVLPFLVEFLPKWCGPNHVVSVIRGKAPGLRRICIMTKEKPSRARCLIIAAHVRDLLPESHRASVSFVFTTGTIDRVWARGLGRDMLDEVCMARNPYYFENPCMGDSIGVAGTKDFDESTSTLGPCLVIGGGGYWLANFHPFVDAFQHDGQIAVQHPSPADRAGCIDERHDTIPDGTDFALGNLTATSGLDLKTTRISHDPYWEDCGKEPPLIVTDWILIASKTRQANILRHFPSETMGMPLVKELPIKSTSPVNPGASVVSTGRTSGQQRGQICEIPAYVSAEENGTGKATREWFVEEPYPYDNEDGWIRGGIGVEGDSGAAIVDAESNALVGQLWGRNKYFGPGPRMTFFTPVEDLFDDIQERCDQQGRPQLPQYRDESDCYPVYPSCRQCYDRRTYLDSRRSSRESLRSMIGDHGDMPSVGGSSELATPKDASWGRHTGVEEAGSSFTSTTDAVHGLGLTPQAVTPGIVDIKSPYALTLSAEDLYDDFTATGKRPAAAEATARSSSQGGAKRQRLH</sequence>
<gene>
    <name evidence="4" type="ORF">CSOJ01_14278</name>
</gene>
<evidence type="ECO:0000313" key="5">
    <source>
        <dbReference type="Proteomes" id="UP000652219"/>
    </source>
</evidence>
<evidence type="ECO:0000259" key="3">
    <source>
        <dbReference type="PROSITE" id="PS50157"/>
    </source>
</evidence>